<reference evidence="1 2" key="1">
    <citation type="submission" date="2024-06" db="EMBL/GenBank/DDBJ databases">
        <authorList>
            <person name="Li F."/>
        </authorList>
    </citation>
    <scope>NUCLEOTIDE SEQUENCE [LARGE SCALE GENOMIC DNA]</scope>
    <source>
        <strain evidence="1 2">GXAS 311</strain>
    </source>
</reference>
<organism evidence="1 2">
    <name type="scientific">Aliikangiella maris</name>
    <dbReference type="NCBI Taxonomy" id="3162458"/>
    <lineage>
        <taxon>Bacteria</taxon>
        <taxon>Pseudomonadati</taxon>
        <taxon>Pseudomonadota</taxon>
        <taxon>Gammaproteobacteria</taxon>
        <taxon>Oceanospirillales</taxon>
        <taxon>Pleioneaceae</taxon>
        <taxon>Aliikangiella</taxon>
    </lineage>
</organism>
<evidence type="ECO:0000313" key="1">
    <source>
        <dbReference type="EMBL" id="MET1255500.1"/>
    </source>
</evidence>
<dbReference type="Pfam" id="PF00550">
    <property type="entry name" value="PP-binding"/>
    <property type="match status" value="1"/>
</dbReference>
<keyword evidence="2" id="KW-1185">Reference proteome</keyword>
<protein>
    <submittedName>
        <fullName evidence="1">Phosphopantetheine-binding protein</fullName>
    </submittedName>
</protein>
<dbReference type="SUPFAM" id="SSF47336">
    <property type="entry name" value="ACP-like"/>
    <property type="match status" value="1"/>
</dbReference>
<accession>A0ABV2BU89</accession>
<comment type="caution">
    <text evidence="1">The sequence shown here is derived from an EMBL/GenBank/DDBJ whole genome shotgun (WGS) entry which is preliminary data.</text>
</comment>
<dbReference type="InterPro" id="IPR009081">
    <property type="entry name" value="PP-bd_ACP"/>
</dbReference>
<evidence type="ECO:0000313" key="2">
    <source>
        <dbReference type="Proteomes" id="UP001548189"/>
    </source>
</evidence>
<dbReference type="Gene3D" id="1.10.1200.10">
    <property type="entry name" value="ACP-like"/>
    <property type="match status" value="1"/>
</dbReference>
<gene>
    <name evidence="1" type="ORF">ABVT43_10210</name>
</gene>
<proteinExistence type="predicted"/>
<dbReference type="PROSITE" id="PS50075">
    <property type="entry name" value="CARRIER"/>
    <property type="match status" value="1"/>
</dbReference>
<sequence>MNVSVDSPAAPIRKFLEENIMNLDDDDIILEDDTDIFKKGLVNSLFAMRLLNFIEDKFGVMVPDEDIALKNFRTINAMESLVNRLRDAG</sequence>
<dbReference type="EMBL" id="JBEVCJ010000010">
    <property type="protein sequence ID" value="MET1255500.1"/>
    <property type="molecule type" value="Genomic_DNA"/>
</dbReference>
<dbReference type="InterPro" id="IPR036736">
    <property type="entry name" value="ACP-like_sf"/>
</dbReference>
<name>A0ABV2BU89_9GAMM</name>
<dbReference type="Proteomes" id="UP001548189">
    <property type="component" value="Unassembled WGS sequence"/>
</dbReference>